<feature type="domain" description="UvrD-like helicase ATP-binding" evidence="12">
    <location>
        <begin position="33"/>
        <end position="497"/>
    </location>
</feature>
<feature type="region of interest" description="Disordered" evidence="11">
    <location>
        <begin position="1048"/>
        <end position="1072"/>
    </location>
</feature>
<evidence type="ECO:0000256" key="9">
    <source>
        <dbReference type="ARBA" id="ARBA00048988"/>
    </source>
</evidence>
<dbReference type="InterPro" id="IPR014017">
    <property type="entry name" value="DNA_helicase_UvrD-like_C"/>
</dbReference>
<feature type="region of interest" description="Disordered" evidence="11">
    <location>
        <begin position="552"/>
        <end position="615"/>
    </location>
</feature>
<dbReference type="Gene3D" id="1.10.486.10">
    <property type="entry name" value="PCRA, domain 4"/>
    <property type="match status" value="1"/>
</dbReference>
<evidence type="ECO:0000259" key="12">
    <source>
        <dbReference type="PROSITE" id="PS51198"/>
    </source>
</evidence>
<keyword evidence="2 10" id="KW-0378">Hydrolase</keyword>
<dbReference type="PROSITE" id="PS51217">
    <property type="entry name" value="UVRD_HELICASE_CTER"/>
    <property type="match status" value="1"/>
</dbReference>
<evidence type="ECO:0000256" key="6">
    <source>
        <dbReference type="ARBA" id="ARBA00034617"/>
    </source>
</evidence>
<feature type="region of interest" description="Disordered" evidence="11">
    <location>
        <begin position="991"/>
        <end position="1012"/>
    </location>
</feature>
<comment type="catalytic activity">
    <reaction evidence="9">
        <text>ATP + H2O = ADP + phosphate + H(+)</text>
        <dbReference type="Rhea" id="RHEA:13065"/>
        <dbReference type="ChEBI" id="CHEBI:15377"/>
        <dbReference type="ChEBI" id="CHEBI:15378"/>
        <dbReference type="ChEBI" id="CHEBI:30616"/>
        <dbReference type="ChEBI" id="CHEBI:43474"/>
        <dbReference type="ChEBI" id="CHEBI:456216"/>
        <dbReference type="EC" id="5.6.2.4"/>
    </reaction>
</comment>
<dbReference type="SUPFAM" id="SSF52540">
    <property type="entry name" value="P-loop containing nucleoside triphosphate hydrolases"/>
    <property type="match status" value="1"/>
</dbReference>
<evidence type="ECO:0000256" key="7">
    <source>
        <dbReference type="ARBA" id="ARBA00034808"/>
    </source>
</evidence>
<dbReference type="PROSITE" id="PS51198">
    <property type="entry name" value="UVRD_HELICASE_ATP_BIND"/>
    <property type="match status" value="1"/>
</dbReference>
<keyword evidence="1 10" id="KW-0547">Nucleotide-binding</keyword>
<name>A0A369AR70_9BURK</name>
<dbReference type="Proteomes" id="UP000252174">
    <property type="component" value="Unassembled WGS sequence"/>
</dbReference>
<dbReference type="InterPro" id="IPR027417">
    <property type="entry name" value="P-loop_NTPase"/>
</dbReference>
<dbReference type="GO" id="GO:0016887">
    <property type="term" value="F:ATP hydrolysis activity"/>
    <property type="evidence" value="ECO:0007669"/>
    <property type="project" value="RHEA"/>
</dbReference>
<comment type="catalytic activity">
    <reaction evidence="6">
        <text>Couples ATP hydrolysis with the unwinding of duplex DNA by translocating in the 3'-5' direction.</text>
        <dbReference type="EC" id="5.6.2.4"/>
    </reaction>
</comment>
<dbReference type="Pfam" id="PF00580">
    <property type="entry name" value="UvrD-helicase"/>
    <property type="match status" value="1"/>
</dbReference>
<reference evidence="14 15" key="1">
    <citation type="submission" date="2018-07" db="EMBL/GenBank/DDBJ databases">
        <title>Genomic Encyclopedia of Type Strains, Phase IV (KMG-IV): sequencing the most valuable type-strain genomes for metagenomic binning, comparative biology and taxonomic classification.</title>
        <authorList>
            <person name="Goeker M."/>
        </authorList>
    </citation>
    <scope>NUCLEOTIDE SEQUENCE [LARGE SCALE GENOMIC DNA]</scope>
    <source>
        <strain evidence="14 15">DSM 100911</strain>
    </source>
</reference>
<feature type="region of interest" description="Disordered" evidence="11">
    <location>
        <begin position="513"/>
        <end position="535"/>
    </location>
</feature>
<dbReference type="EC" id="5.6.2.4" evidence="7"/>
<organism evidence="14 15">
    <name type="scientific">Extensimonas vulgaris</name>
    <dbReference type="NCBI Taxonomy" id="1031594"/>
    <lineage>
        <taxon>Bacteria</taxon>
        <taxon>Pseudomonadati</taxon>
        <taxon>Pseudomonadota</taxon>
        <taxon>Betaproteobacteria</taxon>
        <taxon>Burkholderiales</taxon>
        <taxon>Comamonadaceae</taxon>
        <taxon>Extensimonas</taxon>
    </lineage>
</organism>
<evidence type="ECO:0000313" key="14">
    <source>
        <dbReference type="EMBL" id="RCX11860.1"/>
    </source>
</evidence>
<gene>
    <name evidence="14" type="ORF">DFR45_101394</name>
</gene>
<proteinExistence type="predicted"/>
<dbReference type="PANTHER" id="PTHR11070">
    <property type="entry name" value="UVRD / RECB / PCRA DNA HELICASE FAMILY MEMBER"/>
    <property type="match status" value="1"/>
</dbReference>
<feature type="compositionally biased region" description="Gly residues" evidence="11">
    <location>
        <begin position="555"/>
        <end position="568"/>
    </location>
</feature>
<protein>
    <recommendedName>
        <fullName evidence="7">DNA 3'-5' helicase</fullName>
        <ecNumber evidence="7">5.6.2.4</ecNumber>
    </recommendedName>
    <alternativeName>
        <fullName evidence="8">DNA 3'-5' helicase II</fullName>
    </alternativeName>
</protein>
<evidence type="ECO:0000256" key="3">
    <source>
        <dbReference type="ARBA" id="ARBA00022806"/>
    </source>
</evidence>
<evidence type="ECO:0000256" key="5">
    <source>
        <dbReference type="ARBA" id="ARBA00023235"/>
    </source>
</evidence>
<dbReference type="InterPro" id="IPR014016">
    <property type="entry name" value="UvrD-like_ATP-bd"/>
</dbReference>
<evidence type="ECO:0000256" key="1">
    <source>
        <dbReference type="ARBA" id="ARBA00022741"/>
    </source>
</evidence>
<keyword evidence="3 10" id="KW-0347">Helicase</keyword>
<feature type="binding site" evidence="10">
    <location>
        <begin position="54"/>
        <end position="61"/>
    </location>
    <ligand>
        <name>ATP</name>
        <dbReference type="ChEBI" id="CHEBI:30616"/>
    </ligand>
</feature>
<dbReference type="GO" id="GO:0005524">
    <property type="term" value="F:ATP binding"/>
    <property type="evidence" value="ECO:0007669"/>
    <property type="project" value="UniProtKB-UniRule"/>
</dbReference>
<evidence type="ECO:0000256" key="10">
    <source>
        <dbReference type="PROSITE-ProRule" id="PRU00560"/>
    </source>
</evidence>
<comment type="caution">
    <text evidence="14">The sequence shown here is derived from an EMBL/GenBank/DDBJ whole genome shotgun (WGS) entry which is preliminary data.</text>
</comment>
<dbReference type="GO" id="GO:0003677">
    <property type="term" value="F:DNA binding"/>
    <property type="evidence" value="ECO:0007669"/>
    <property type="project" value="InterPro"/>
</dbReference>
<dbReference type="InterPro" id="IPR000212">
    <property type="entry name" value="DNA_helicase_UvrD/REP"/>
</dbReference>
<dbReference type="GO" id="GO:0000725">
    <property type="term" value="P:recombinational repair"/>
    <property type="evidence" value="ECO:0007669"/>
    <property type="project" value="TreeGrafter"/>
</dbReference>
<feature type="compositionally biased region" description="Low complexity" evidence="11">
    <location>
        <begin position="569"/>
        <end position="599"/>
    </location>
</feature>
<sequence>MTSKPTEMEPSDKEADADALLPEQAAYEHNGRHVERAEFYAIACDPRRSVAVEACAGAGKTWMLVSRMLRALLEGCAPHEILAITFTKKAAGEMRARLQEWLQQFAQLPPEALTQELIHRGLSPQAASNQREQLRNLYRQVLESARPVQIRTFHSWFAALLGTAPLAVLQEHGLPARFELLEDDAQAVREVWQPFLQAVAADAALRADYEAVVATHGRTQTHKALAAVLAKRVEFDLADAAGVVAASVPHFAQMSAPLQAFEEPAQALAQPEALARWQAWAKALAAERNKTPQKAAAAIVDALTCADLDARLDRLRKALFVASADRLTNHLQKFPAAQEAEAELQVLLRARRQHAAWLHQQRMARLTRCLLAQFAALKRARGWVDMNDVERMAQRMLADPVLSGWVQERLDARVRHLLIDEFQDTNPLQWQALHAWLSGYAGAGGGAAPSVFIVGDPKQSIYRFRRAEPQVFVAAQDFVRTALGGDLLSCDHTRRNARRVLAAVNQVMQAAQAQGHTSGFRAHSTESRDAGRLLRLPPITATAAEASDMQEGIDAGQGGVNGAEGAGESGMQSGMQSGAEGQAASPASAQTPAQAQAQPEWRDSLTTPRHTPEESLRLRECAQAAQWVAAQIESGTPPREVLVLAQKRDRLALMEEALRALHIPCVQPEKADLYDAPAVQDVVALLDALVSPGNDLALARALKSPLFGLADAQLVQLVQLAYLRRACAQPASWFELIQKEELLTQDGRTLGPILMQYQGWVRSLPPHDALHAIYTHGDVLARFAAAAPAAQRQLVQAQLRALLGAALQHAGGRYLTPYAFVRAMKKGGVPAPLRADLQAVRLLTVHGAKGLEADCVLLLDCDAPAQKAESMGVLIDWPGAQAAPRRLVFLAKESEPPPSAEETLAAELQARLREERNKLYVAMTRARRCLVLSATQTSRSAADSWWQQIGAAAGGLLEDVALEAAHAPAAASPAIASSSVAPVSVAPVSAATATPDDAQRQSAAARQAASEMPLPGAAASQTFVLPELPVFVQAEPARVAAGAAGAGAVSGPASSAARDPPQGPDSTAAHDPAARLGNAMHELLEQAGVASALQLQTWRRAGWPATRLALLAQTHGLSLATATQAAALAQRILAGDGAWAWEPDCIAQAANEVPLHYQGQSLRLDRLVHRHSPAELAGWWVLDYKSAAAPEQQADLLSQLKHYREAVKALVAPAGDVSVYTAFLSGDGRVVVV</sequence>
<keyword evidence="15" id="KW-1185">Reference proteome</keyword>
<feature type="compositionally biased region" description="Low complexity" evidence="11">
    <location>
        <begin position="1000"/>
        <end position="1010"/>
    </location>
</feature>
<dbReference type="GO" id="GO:0005829">
    <property type="term" value="C:cytosol"/>
    <property type="evidence" value="ECO:0007669"/>
    <property type="project" value="TreeGrafter"/>
</dbReference>
<feature type="compositionally biased region" description="Low complexity" evidence="11">
    <location>
        <begin position="1048"/>
        <end position="1058"/>
    </location>
</feature>
<evidence type="ECO:0000259" key="13">
    <source>
        <dbReference type="PROSITE" id="PS51217"/>
    </source>
</evidence>
<keyword evidence="5" id="KW-0413">Isomerase</keyword>
<evidence type="ECO:0000256" key="4">
    <source>
        <dbReference type="ARBA" id="ARBA00022840"/>
    </source>
</evidence>
<feature type="domain" description="UvrD-like helicase C-terminal" evidence="13">
    <location>
        <begin position="582"/>
        <end position="850"/>
    </location>
</feature>
<dbReference type="GO" id="GO:0043138">
    <property type="term" value="F:3'-5' DNA helicase activity"/>
    <property type="evidence" value="ECO:0007669"/>
    <property type="project" value="UniProtKB-EC"/>
</dbReference>
<evidence type="ECO:0000313" key="15">
    <source>
        <dbReference type="Proteomes" id="UP000252174"/>
    </source>
</evidence>
<evidence type="ECO:0000256" key="2">
    <source>
        <dbReference type="ARBA" id="ARBA00022801"/>
    </source>
</evidence>
<feature type="compositionally biased region" description="Basic and acidic residues" evidence="11">
    <location>
        <begin position="523"/>
        <end position="532"/>
    </location>
</feature>
<dbReference type="Gene3D" id="3.40.50.300">
    <property type="entry name" value="P-loop containing nucleotide triphosphate hydrolases"/>
    <property type="match status" value="3"/>
</dbReference>
<accession>A0A369AR70</accession>
<dbReference type="AlphaFoldDB" id="A0A369AR70"/>
<evidence type="ECO:0000256" key="8">
    <source>
        <dbReference type="ARBA" id="ARBA00034923"/>
    </source>
</evidence>
<dbReference type="GO" id="GO:0033202">
    <property type="term" value="C:DNA helicase complex"/>
    <property type="evidence" value="ECO:0007669"/>
    <property type="project" value="TreeGrafter"/>
</dbReference>
<dbReference type="PANTHER" id="PTHR11070:SF2">
    <property type="entry name" value="ATP-DEPENDENT DNA HELICASE SRS2"/>
    <property type="match status" value="1"/>
</dbReference>
<dbReference type="Pfam" id="PF13361">
    <property type="entry name" value="UvrD_C"/>
    <property type="match status" value="1"/>
</dbReference>
<dbReference type="EMBL" id="QPJU01000001">
    <property type="protein sequence ID" value="RCX11860.1"/>
    <property type="molecule type" value="Genomic_DNA"/>
</dbReference>
<evidence type="ECO:0000256" key="11">
    <source>
        <dbReference type="SAM" id="MobiDB-lite"/>
    </source>
</evidence>
<keyword evidence="4 10" id="KW-0067">ATP-binding</keyword>